<dbReference type="Pfam" id="PF00583">
    <property type="entry name" value="Acetyltransf_1"/>
    <property type="match status" value="1"/>
</dbReference>
<gene>
    <name evidence="4" type="ORF">LV92_01961</name>
</gene>
<name>A0A327R9D3_9FLAO</name>
<proteinExistence type="predicted"/>
<dbReference type="PROSITE" id="PS51186">
    <property type="entry name" value="GNAT"/>
    <property type="match status" value="1"/>
</dbReference>
<dbReference type="AlphaFoldDB" id="A0A327R9D3"/>
<dbReference type="Gene3D" id="3.40.630.30">
    <property type="match status" value="1"/>
</dbReference>
<evidence type="ECO:0000313" key="4">
    <source>
        <dbReference type="EMBL" id="RAJ12725.1"/>
    </source>
</evidence>
<protein>
    <submittedName>
        <fullName evidence="4">N-acetylglutamate synthase-like GNAT family acetyltransferase</fullName>
    </submittedName>
</protein>
<comment type="caution">
    <text evidence="4">The sequence shown here is derived from an EMBL/GenBank/DDBJ whole genome shotgun (WGS) entry which is preliminary data.</text>
</comment>
<dbReference type="RefSeq" id="WP_245946321.1">
    <property type="nucleotide sequence ID" value="NZ_QLLN01000003.1"/>
</dbReference>
<dbReference type="InterPro" id="IPR000182">
    <property type="entry name" value="GNAT_dom"/>
</dbReference>
<dbReference type="InterPro" id="IPR016181">
    <property type="entry name" value="Acyl_CoA_acyltransferase"/>
</dbReference>
<organism evidence="4 5">
    <name type="scientific">Arenibacter echinorum</name>
    <dbReference type="NCBI Taxonomy" id="440515"/>
    <lineage>
        <taxon>Bacteria</taxon>
        <taxon>Pseudomonadati</taxon>
        <taxon>Bacteroidota</taxon>
        <taxon>Flavobacteriia</taxon>
        <taxon>Flavobacteriales</taxon>
        <taxon>Flavobacteriaceae</taxon>
        <taxon>Arenibacter</taxon>
    </lineage>
</organism>
<feature type="domain" description="N-acetyltransferase" evidence="3">
    <location>
        <begin position="5"/>
        <end position="144"/>
    </location>
</feature>
<dbReference type="PANTHER" id="PTHR43877:SF2">
    <property type="entry name" value="AMINOALKYLPHOSPHONATE N-ACETYLTRANSFERASE-RELATED"/>
    <property type="match status" value="1"/>
</dbReference>
<keyword evidence="5" id="KW-1185">Reference proteome</keyword>
<dbReference type="GO" id="GO:0016747">
    <property type="term" value="F:acyltransferase activity, transferring groups other than amino-acyl groups"/>
    <property type="evidence" value="ECO:0007669"/>
    <property type="project" value="InterPro"/>
</dbReference>
<dbReference type="CDD" id="cd04301">
    <property type="entry name" value="NAT_SF"/>
    <property type="match status" value="1"/>
</dbReference>
<keyword evidence="2" id="KW-0012">Acyltransferase</keyword>
<evidence type="ECO:0000313" key="5">
    <source>
        <dbReference type="Proteomes" id="UP000249696"/>
    </source>
</evidence>
<dbReference type="InterPro" id="IPR050832">
    <property type="entry name" value="Bact_Acetyltransf"/>
</dbReference>
<evidence type="ECO:0000256" key="1">
    <source>
        <dbReference type="ARBA" id="ARBA00022679"/>
    </source>
</evidence>
<evidence type="ECO:0000256" key="2">
    <source>
        <dbReference type="ARBA" id="ARBA00023315"/>
    </source>
</evidence>
<accession>A0A327R9D3</accession>
<dbReference type="SUPFAM" id="SSF55729">
    <property type="entry name" value="Acyl-CoA N-acyltransferases (Nat)"/>
    <property type="match status" value="1"/>
</dbReference>
<reference evidence="4 5" key="1">
    <citation type="submission" date="2018-06" db="EMBL/GenBank/DDBJ databases">
        <title>Genomic Encyclopedia of Archaeal and Bacterial Type Strains, Phase II (KMG-II): from individual species to whole genera.</title>
        <authorList>
            <person name="Goeker M."/>
        </authorList>
    </citation>
    <scope>NUCLEOTIDE SEQUENCE [LARGE SCALE GENOMIC DNA]</scope>
    <source>
        <strain evidence="4 5">DSM 23522</strain>
    </source>
</reference>
<dbReference type="PANTHER" id="PTHR43877">
    <property type="entry name" value="AMINOALKYLPHOSPHONATE N-ACETYLTRANSFERASE-RELATED-RELATED"/>
    <property type="match status" value="1"/>
</dbReference>
<dbReference type="Proteomes" id="UP000249696">
    <property type="component" value="Unassembled WGS sequence"/>
</dbReference>
<dbReference type="EMBL" id="QLLN01000003">
    <property type="protein sequence ID" value="RAJ12725.1"/>
    <property type="molecule type" value="Genomic_DNA"/>
</dbReference>
<keyword evidence="1 4" id="KW-0808">Transferase</keyword>
<evidence type="ECO:0000259" key="3">
    <source>
        <dbReference type="PROSITE" id="PS51186"/>
    </source>
</evidence>
<sequence length="150" mass="16940">MNMTTIVRTNSENTEFKELVKLLNLDLAERDGHDHPLARFNDIDGIKYVVMAYENQKPLGCGAMSEYNKEDIELKRVYVPPVCRGKGVATRILTELEKWAKELSYSSAILVTGTNQPEANAFYRKNGYGRILNYGAAAKIKDCLCFAKKI</sequence>